<comment type="caution">
    <text evidence="1">The sequence shown here is derived from an EMBL/GenBank/DDBJ whole genome shotgun (WGS) entry which is preliminary data.</text>
</comment>
<reference evidence="1 2" key="1">
    <citation type="submission" date="2018-09" db="EMBL/GenBank/DDBJ databases">
        <title>Metagenome Assembled Genomes from an Advanced Water Purification Facility.</title>
        <authorList>
            <person name="Stamps B.W."/>
            <person name="Spear J.R."/>
        </authorList>
    </citation>
    <scope>NUCLEOTIDE SEQUENCE [LARGE SCALE GENOMIC DNA]</scope>
    <source>
        <strain evidence="1">Bin_29_2</strain>
    </source>
</reference>
<proteinExistence type="predicted"/>
<organism evidence="1 2">
    <name type="scientific">Mycolicibacter arupensis</name>
    <dbReference type="NCBI Taxonomy" id="342002"/>
    <lineage>
        <taxon>Bacteria</taxon>
        <taxon>Bacillati</taxon>
        <taxon>Actinomycetota</taxon>
        <taxon>Actinomycetes</taxon>
        <taxon>Mycobacteriales</taxon>
        <taxon>Mycobacteriaceae</taxon>
        <taxon>Mycolicibacter</taxon>
    </lineage>
</organism>
<sequence length="123" mass="14148">MTDNEIDLVDGTVLAYQASPHEGLVYVTVTGPDEDKPMILGFDHDDLAALNRARKELKRHRPEPDPGGILRVLNEASRLDSFIHDRVEYRYNSLEGKWLAWGRVDTDDDPEPGTTWTTDRKWW</sequence>
<dbReference type="RefSeq" id="WP_067974138.1">
    <property type="nucleotide sequence ID" value="NZ_SSGD01000107.1"/>
</dbReference>
<accession>A0A5C7XV19</accession>
<evidence type="ECO:0000313" key="1">
    <source>
        <dbReference type="EMBL" id="TXI53389.1"/>
    </source>
</evidence>
<dbReference type="AlphaFoldDB" id="A0A5C7XV19"/>
<dbReference type="Proteomes" id="UP000321797">
    <property type="component" value="Unassembled WGS sequence"/>
</dbReference>
<name>A0A5C7XV19_9MYCO</name>
<evidence type="ECO:0000313" key="2">
    <source>
        <dbReference type="Proteomes" id="UP000321797"/>
    </source>
</evidence>
<protein>
    <submittedName>
        <fullName evidence="1">Uncharacterized protein</fullName>
    </submittedName>
</protein>
<dbReference type="EMBL" id="SSGD01000107">
    <property type="protein sequence ID" value="TXI53389.1"/>
    <property type="molecule type" value="Genomic_DNA"/>
</dbReference>
<gene>
    <name evidence="1" type="ORF">E6Q54_16555</name>
</gene>